<accession>A0A1N7QYL7</accession>
<dbReference type="InterPro" id="IPR010921">
    <property type="entry name" value="Trp_repressor/repl_initiator"/>
</dbReference>
<organism evidence="1 2">
    <name type="scientific">Chryseobacterium gambrini</name>
    <dbReference type="NCBI Taxonomy" id="373672"/>
    <lineage>
        <taxon>Bacteria</taxon>
        <taxon>Pseudomonadati</taxon>
        <taxon>Bacteroidota</taxon>
        <taxon>Flavobacteriia</taxon>
        <taxon>Flavobacteriales</taxon>
        <taxon>Weeksellaceae</taxon>
        <taxon>Chryseobacterium group</taxon>
        <taxon>Chryseobacterium</taxon>
    </lineage>
</organism>
<dbReference type="EMBL" id="FTOV01000023">
    <property type="protein sequence ID" value="SIT27854.1"/>
    <property type="molecule type" value="Genomic_DNA"/>
</dbReference>
<dbReference type="GO" id="GO:0043565">
    <property type="term" value="F:sequence-specific DNA binding"/>
    <property type="evidence" value="ECO:0007669"/>
    <property type="project" value="InterPro"/>
</dbReference>
<gene>
    <name evidence="1" type="ORF">SAMN05421785_12312</name>
</gene>
<reference evidence="1 2" key="1">
    <citation type="submission" date="2017-01" db="EMBL/GenBank/DDBJ databases">
        <authorList>
            <person name="Mah S.A."/>
            <person name="Swanson W.J."/>
            <person name="Moy G.W."/>
            <person name="Vacquier V.D."/>
        </authorList>
    </citation>
    <scope>NUCLEOTIDE SEQUENCE [LARGE SCALE GENOMIC DNA]</scope>
    <source>
        <strain evidence="1 2">DSM 18014</strain>
    </source>
</reference>
<dbReference type="RefSeq" id="WP_076396625.1">
    <property type="nucleotide sequence ID" value="NZ_FTOV01000023.1"/>
</dbReference>
<dbReference type="Proteomes" id="UP000185781">
    <property type="component" value="Unassembled WGS sequence"/>
</dbReference>
<dbReference type="AlphaFoldDB" id="A0A1N7QYL7"/>
<protein>
    <recommendedName>
        <fullName evidence="3">Helix-turn-helix domain-containing protein</fullName>
    </recommendedName>
</protein>
<evidence type="ECO:0000313" key="1">
    <source>
        <dbReference type="EMBL" id="SIT27854.1"/>
    </source>
</evidence>
<name>A0A1N7QYL7_9FLAO</name>
<sequence length="108" mass="13453">MMRTIPDYKKIYHDIILKICPEREPEFKYFLDKETLLSWDIVKLDNLIFNKKDQDSVIFNQRHRSYDDETILYIIKYQKEHKMNNSHTSKYFRISRNTLTKWKKIYKI</sequence>
<evidence type="ECO:0000313" key="2">
    <source>
        <dbReference type="Proteomes" id="UP000185781"/>
    </source>
</evidence>
<evidence type="ECO:0008006" key="3">
    <source>
        <dbReference type="Google" id="ProtNLM"/>
    </source>
</evidence>
<proteinExistence type="predicted"/>
<dbReference type="SUPFAM" id="SSF48295">
    <property type="entry name" value="TrpR-like"/>
    <property type="match status" value="1"/>
</dbReference>